<proteinExistence type="predicted"/>
<accession>A0A2Z6ZSV5</accession>
<dbReference type="AlphaFoldDB" id="A0A2Z6ZSV5"/>
<evidence type="ECO:0000313" key="1">
    <source>
        <dbReference type="EMBL" id="KZT75841.1"/>
    </source>
</evidence>
<keyword evidence="2" id="KW-1185">Reference proteome</keyword>
<sequence>MARDRWPVSSAWLCDGGRCRAMMSRLLSCAGRVIGAWWPAAGERCSRNGGRTMRHWLAHPASCAALVTDMRGLAPRTIFVVEAAARRCSDDVVTADFF</sequence>
<organism evidence="1 2">
    <name type="scientific">Dorcoceras hygrometricum</name>
    <dbReference type="NCBI Taxonomy" id="472368"/>
    <lineage>
        <taxon>Eukaryota</taxon>
        <taxon>Viridiplantae</taxon>
        <taxon>Streptophyta</taxon>
        <taxon>Embryophyta</taxon>
        <taxon>Tracheophyta</taxon>
        <taxon>Spermatophyta</taxon>
        <taxon>Magnoliopsida</taxon>
        <taxon>eudicotyledons</taxon>
        <taxon>Gunneridae</taxon>
        <taxon>Pentapetalae</taxon>
        <taxon>asterids</taxon>
        <taxon>lamiids</taxon>
        <taxon>Lamiales</taxon>
        <taxon>Gesneriaceae</taxon>
        <taxon>Didymocarpoideae</taxon>
        <taxon>Trichosporeae</taxon>
        <taxon>Loxocarpinae</taxon>
        <taxon>Dorcoceras</taxon>
    </lineage>
</organism>
<protein>
    <submittedName>
        <fullName evidence="1">Uncharacterized protein</fullName>
    </submittedName>
</protein>
<name>A0A2Z6ZSV5_9LAMI</name>
<dbReference type="EMBL" id="KV184783">
    <property type="protein sequence ID" value="KZT75841.1"/>
    <property type="molecule type" value="Genomic_DNA"/>
</dbReference>
<evidence type="ECO:0000313" key="2">
    <source>
        <dbReference type="Proteomes" id="UP000250235"/>
    </source>
</evidence>
<reference evidence="1 2" key="1">
    <citation type="journal article" date="2015" name="Proc. Natl. Acad. Sci. U.S.A.">
        <title>The resurrection genome of Boea hygrometrica: A blueprint for survival of dehydration.</title>
        <authorList>
            <person name="Xiao L."/>
            <person name="Yang G."/>
            <person name="Zhang L."/>
            <person name="Yang X."/>
            <person name="Zhao S."/>
            <person name="Ji Z."/>
            <person name="Zhou Q."/>
            <person name="Hu M."/>
            <person name="Wang Y."/>
            <person name="Chen M."/>
            <person name="Xu Y."/>
            <person name="Jin H."/>
            <person name="Xiao X."/>
            <person name="Hu G."/>
            <person name="Bao F."/>
            <person name="Hu Y."/>
            <person name="Wan P."/>
            <person name="Li L."/>
            <person name="Deng X."/>
            <person name="Kuang T."/>
            <person name="Xiang C."/>
            <person name="Zhu J.K."/>
            <person name="Oliver M.J."/>
            <person name="He Y."/>
        </authorList>
    </citation>
    <scope>NUCLEOTIDE SEQUENCE [LARGE SCALE GENOMIC DNA]</scope>
    <source>
        <strain evidence="2">cv. XS01</strain>
    </source>
</reference>
<dbReference type="Proteomes" id="UP000250235">
    <property type="component" value="Unassembled WGS sequence"/>
</dbReference>
<gene>
    <name evidence="1" type="ORF">F511_47134</name>
</gene>